<protein>
    <submittedName>
        <fullName evidence="1">Uncharacterized protein</fullName>
    </submittedName>
</protein>
<proteinExistence type="predicted"/>
<evidence type="ECO:0000313" key="2">
    <source>
        <dbReference type="Proteomes" id="UP000811609"/>
    </source>
</evidence>
<comment type="caution">
    <text evidence="1">The sequence shown here is derived from an EMBL/GenBank/DDBJ whole genome shotgun (WGS) entry which is preliminary data.</text>
</comment>
<gene>
    <name evidence="1" type="ORF">CIPAW_12G066800</name>
</gene>
<evidence type="ECO:0000313" key="1">
    <source>
        <dbReference type="EMBL" id="KAG6633692.1"/>
    </source>
</evidence>
<keyword evidence="2" id="KW-1185">Reference proteome</keyword>
<name>A0A8T1NWF9_CARIL</name>
<sequence length="109" mass="12029">MPPLQKTLPLRPGNCCLRSSCSTHIASSSSKPFHFTNILTPAFCPFLMMHLLRMISGLGSRCPSEVSLGNFIDGCICSPKVFLRHETWNVGKICESSGRSNQYDTLPIL</sequence>
<dbReference type="AlphaFoldDB" id="A0A8T1NWF9"/>
<reference evidence="1" key="1">
    <citation type="submission" date="2020-12" db="EMBL/GenBank/DDBJ databases">
        <title>WGS assembly of Carya illinoinensis cv. Pawnee.</title>
        <authorList>
            <person name="Platts A."/>
            <person name="Shu S."/>
            <person name="Wright S."/>
            <person name="Barry K."/>
            <person name="Edger P."/>
            <person name="Pires J.C."/>
            <person name="Schmutz J."/>
        </authorList>
    </citation>
    <scope>NUCLEOTIDE SEQUENCE</scope>
    <source>
        <tissue evidence="1">Leaf</tissue>
    </source>
</reference>
<organism evidence="1 2">
    <name type="scientific">Carya illinoinensis</name>
    <name type="common">Pecan</name>
    <dbReference type="NCBI Taxonomy" id="32201"/>
    <lineage>
        <taxon>Eukaryota</taxon>
        <taxon>Viridiplantae</taxon>
        <taxon>Streptophyta</taxon>
        <taxon>Embryophyta</taxon>
        <taxon>Tracheophyta</taxon>
        <taxon>Spermatophyta</taxon>
        <taxon>Magnoliopsida</taxon>
        <taxon>eudicotyledons</taxon>
        <taxon>Gunneridae</taxon>
        <taxon>Pentapetalae</taxon>
        <taxon>rosids</taxon>
        <taxon>fabids</taxon>
        <taxon>Fagales</taxon>
        <taxon>Juglandaceae</taxon>
        <taxon>Carya</taxon>
    </lineage>
</organism>
<accession>A0A8T1NWF9</accession>
<dbReference type="Proteomes" id="UP000811609">
    <property type="component" value="Chromosome 12"/>
</dbReference>
<dbReference type="EMBL" id="CM031820">
    <property type="protein sequence ID" value="KAG6633692.1"/>
    <property type="molecule type" value="Genomic_DNA"/>
</dbReference>